<organism evidence="9 10">
    <name type="scientific">Exophiala dermatitidis</name>
    <name type="common">Black yeast-like fungus</name>
    <name type="synonym">Wangiella dermatitidis</name>
    <dbReference type="NCBI Taxonomy" id="5970"/>
    <lineage>
        <taxon>Eukaryota</taxon>
        <taxon>Fungi</taxon>
        <taxon>Dikarya</taxon>
        <taxon>Ascomycota</taxon>
        <taxon>Pezizomycotina</taxon>
        <taxon>Eurotiomycetes</taxon>
        <taxon>Chaetothyriomycetidae</taxon>
        <taxon>Chaetothyriales</taxon>
        <taxon>Herpotrichiellaceae</taxon>
        <taxon>Exophiala</taxon>
    </lineage>
</organism>
<comment type="similarity">
    <text evidence="1">Belongs to the MBF1 family.</text>
</comment>
<evidence type="ECO:0000313" key="9">
    <source>
        <dbReference type="EMBL" id="KAJ8989220.1"/>
    </source>
</evidence>
<dbReference type="GO" id="GO:0003677">
    <property type="term" value="F:DNA binding"/>
    <property type="evidence" value="ECO:0007669"/>
    <property type="project" value="UniProtKB-KW"/>
</dbReference>
<dbReference type="SMART" id="SM00530">
    <property type="entry name" value="HTH_XRE"/>
    <property type="match status" value="1"/>
</dbReference>
<keyword evidence="4" id="KW-0238">DNA-binding</keyword>
<dbReference type="Pfam" id="PF01381">
    <property type="entry name" value="HTH_3"/>
    <property type="match status" value="1"/>
</dbReference>
<accession>A0AAN6ISP5</accession>
<dbReference type="CDD" id="cd00093">
    <property type="entry name" value="HTH_XRE"/>
    <property type="match status" value="1"/>
</dbReference>
<feature type="domain" description="HTH cro/C1-type" evidence="8">
    <location>
        <begin position="88"/>
        <end position="144"/>
    </location>
</feature>
<keyword evidence="3" id="KW-0805">Transcription regulation</keyword>
<dbReference type="InterPro" id="IPR010982">
    <property type="entry name" value="Lambda_DNA-bd_dom_sf"/>
</dbReference>
<evidence type="ECO:0000256" key="3">
    <source>
        <dbReference type="ARBA" id="ARBA00023015"/>
    </source>
</evidence>
<dbReference type="Pfam" id="PF08523">
    <property type="entry name" value="MBF1"/>
    <property type="match status" value="1"/>
</dbReference>
<evidence type="ECO:0000256" key="6">
    <source>
        <dbReference type="ARBA" id="ARBA00035107"/>
    </source>
</evidence>
<dbReference type="AlphaFoldDB" id="A0AAN6ISP5"/>
<feature type="region of interest" description="Disordered" evidence="7">
    <location>
        <begin position="1"/>
        <end position="22"/>
    </location>
</feature>
<evidence type="ECO:0000256" key="5">
    <source>
        <dbReference type="ARBA" id="ARBA00023163"/>
    </source>
</evidence>
<dbReference type="SUPFAM" id="SSF47413">
    <property type="entry name" value="lambda repressor-like DNA-binding domains"/>
    <property type="match status" value="1"/>
</dbReference>
<comment type="function">
    <text evidence="6">Transcriptional coactivator that stimulates GCN4-dependent transcriptional activity by bridging the DNA-binding region of GCN4 and TBP (SPT15), thereby recruiting TBP to GCN4-bound promoters. Involved in induction of the ribosome quality control (RQC) pathway; a pathway that degrades nascent peptide chains during problematic translation. Required to prevent stalled ribosomes from frameshifting.</text>
</comment>
<reference evidence="9" key="1">
    <citation type="submission" date="2023-01" db="EMBL/GenBank/DDBJ databases">
        <title>Exophiala dermititidis isolated from Cystic Fibrosis Patient.</title>
        <authorList>
            <person name="Kurbessoian T."/>
            <person name="Crocker A."/>
            <person name="Murante D."/>
            <person name="Hogan D.A."/>
            <person name="Stajich J.E."/>
        </authorList>
    </citation>
    <scope>NUCLEOTIDE SEQUENCE</scope>
    <source>
        <strain evidence="9">Ex8</strain>
    </source>
</reference>
<sequence length="156" mass="16797">MADNEWDSVTRIGSRVRAGGGAAERERVVKGRTALNAAQRSGAIVLTEKKYGGTNTKSNVEGQHATKVDRSDDIVPVKTVGKEVSLAIIKRRNEMQPKLTQKDLATKVNEPVSVIQALEKGDAQPNQQVLAKLERVLGVKLRGKGIGTPYGARKGN</sequence>
<comment type="caution">
    <text evidence="9">The sequence shown here is derived from an EMBL/GenBank/DDBJ whole genome shotgun (WGS) entry which is preliminary data.</text>
</comment>
<name>A0AAN6ISP5_EXODE</name>
<evidence type="ECO:0000256" key="1">
    <source>
        <dbReference type="ARBA" id="ARBA00009802"/>
    </source>
</evidence>
<keyword evidence="5" id="KW-0804">Transcription</keyword>
<evidence type="ECO:0000256" key="4">
    <source>
        <dbReference type="ARBA" id="ARBA00023125"/>
    </source>
</evidence>
<dbReference type="EMBL" id="JAJGCB010000015">
    <property type="protein sequence ID" value="KAJ8989220.1"/>
    <property type="molecule type" value="Genomic_DNA"/>
</dbReference>
<dbReference type="Proteomes" id="UP001161757">
    <property type="component" value="Unassembled WGS sequence"/>
</dbReference>
<dbReference type="PROSITE" id="PS50943">
    <property type="entry name" value="HTH_CROC1"/>
    <property type="match status" value="1"/>
</dbReference>
<evidence type="ECO:0000313" key="10">
    <source>
        <dbReference type="Proteomes" id="UP001161757"/>
    </source>
</evidence>
<evidence type="ECO:0000259" key="8">
    <source>
        <dbReference type="PROSITE" id="PS50943"/>
    </source>
</evidence>
<gene>
    <name evidence="9" type="primary">MBF1</name>
    <name evidence="9" type="ORF">HRR80_006944</name>
</gene>
<dbReference type="Gene3D" id="1.10.260.40">
    <property type="entry name" value="lambda repressor-like DNA-binding domains"/>
    <property type="match status" value="1"/>
</dbReference>
<protein>
    <recommendedName>
        <fullName evidence="2">Multiprotein-bridging factor 1</fullName>
    </recommendedName>
</protein>
<proteinExistence type="inferred from homology"/>
<dbReference type="PANTHER" id="PTHR10245">
    <property type="entry name" value="ENDOTHELIAL DIFFERENTIATION-RELATED FACTOR 1 MULTIPROTEIN BRIDGING FACTOR 1"/>
    <property type="match status" value="1"/>
</dbReference>
<dbReference type="InterPro" id="IPR013729">
    <property type="entry name" value="MBF1_N"/>
</dbReference>
<dbReference type="InterPro" id="IPR001387">
    <property type="entry name" value="Cro/C1-type_HTH"/>
</dbReference>
<evidence type="ECO:0000256" key="2">
    <source>
        <dbReference type="ARBA" id="ARBA00014317"/>
    </source>
</evidence>
<dbReference type="GO" id="GO:0005634">
    <property type="term" value="C:nucleus"/>
    <property type="evidence" value="ECO:0007669"/>
    <property type="project" value="TreeGrafter"/>
</dbReference>
<evidence type="ECO:0000256" key="7">
    <source>
        <dbReference type="SAM" id="MobiDB-lite"/>
    </source>
</evidence>
<dbReference type="PANTHER" id="PTHR10245:SF15">
    <property type="entry name" value="ENDOTHELIAL DIFFERENTIATION-RELATED FACTOR 1"/>
    <property type="match status" value="1"/>
</dbReference>